<organism evidence="1 2">
    <name type="scientific">Gluconobacter albidus</name>
    <dbReference type="NCBI Taxonomy" id="318683"/>
    <lineage>
        <taxon>Bacteria</taxon>
        <taxon>Pseudomonadati</taxon>
        <taxon>Pseudomonadota</taxon>
        <taxon>Alphaproteobacteria</taxon>
        <taxon>Acetobacterales</taxon>
        <taxon>Acetobacteraceae</taxon>
        <taxon>Gluconobacter</taxon>
    </lineage>
</organism>
<reference evidence="1 2" key="1">
    <citation type="submission" date="2015-06" db="EMBL/GenBank/DDBJ databases">
        <title>Improved classification and identification of acetic acid bacteria using matrix-assisted laser desorption/ionization time-of-flight mass spectrometry; Gluconobacter nephelii and Gluconobacter uchimurae are later heterotypic synonyms of Gluconobacter japonicus and Gluconobacter oxydans, respectively.</title>
        <authorList>
            <person name="Li L."/>
            <person name="Cleenwerck I."/>
            <person name="De Vuyst L."/>
            <person name="Vandamme P."/>
        </authorList>
    </citation>
    <scope>NUCLEOTIDE SEQUENCE [LARGE SCALE GENOMIC DNA]</scope>
    <source>
        <strain evidence="1 2">LMG 1768</strain>
    </source>
</reference>
<sequence length="68" mass="7775">MLLKTFYLSLRISDFNFSCSVRWRMAHHAAGSLMLTILVSQTLNILLNQKADYSIQNCLPFKCHPGLC</sequence>
<evidence type="ECO:0000313" key="1">
    <source>
        <dbReference type="EMBL" id="KXV48762.1"/>
    </source>
</evidence>
<accession>A0A149TK47</accession>
<dbReference type="EMBL" id="LHZR01000101">
    <property type="protein sequence ID" value="KXV48762.1"/>
    <property type="molecule type" value="Genomic_DNA"/>
</dbReference>
<proteinExistence type="predicted"/>
<dbReference type="PATRIC" id="fig|318683.6.peg.1233"/>
<name>A0A149TK47_9PROT</name>
<dbReference type="AlphaFoldDB" id="A0A149TK47"/>
<dbReference type="Proteomes" id="UP000075636">
    <property type="component" value="Unassembled WGS sequence"/>
</dbReference>
<gene>
    <name evidence="1" type="ORF">AD945_06325</name>
</gene>
<comment type="caution">
    <text evidence="1">The sequence shown here is derived from an EMBL/GenBank/DDBJ whole genome shotgun (WGS) entry which is preliminary data.</text>
</comment>
<protein>
    <submittedName>
        <fullName evidence="1">Uncharacterized protein</fullName>
    </submittedName>
</protein>
<evidence type="ECO:0000313" key="2">
    <source>
        <dbReference type="Proteomes" id="UP000075636"/>
    </source>
</evidence>